<evidence type="ECO:0000256" key="7">
    <source>
        <dbReference type="SAM" id="Phobius"/>
    </source>
</evidence>
<name>A0A132MP61_9ACTN</name>
<evidence type="ECO:0000256" key="2">
    <source>
        <dbReference type="ARBA" id="ARBA00007362"/>
    </source>
</evidence>
<proteinExistence type="inferred from homology"/>
<feature type="domain" description="EamA" evidence="8">
    <location>
        <begin position="15"/>
        <end position="137"/>
    </location>
</feature>
<dbReference type="Proteomes" id="UP000070188">
    <property type="component" value="Unassembled WGS sequence"/>
</dbReference>
<dbReference type="PANTHER" id="PTHR32322:SF2">
    <property type="entry name" value="EAMA DOMAIN-CONTAINING PROTEIN"/>
    <property type="match status" value="1"/>
</dbReference>
<comment type="subcellular location">
    <subcellularLocation>
        <location evidence="1">Membrane</location>
        <topology evidence="1">Multi-pass membrane protein</topology>
    </subcellularLocation>
</comment>
<feature type="transmembrane region" description="Helical" evidence="7">
    <location>
        <begin position="68"/>
        <end position="88"/>
    </location>
</feature>
<dbReference type="Pfam" id="PF00892">
    <property type="entry name" value="EamA"/>
    <property type="match status" value="2"/>
</dbReference>
<accession>A0A132MP61</accession>
<dbReference type="AlphaFoldDB" id="A0A132MP61"/>
<feature type="domain" description="EamA" evidence="8">
    <location>
        <begin position="147"/>
        <end position="279"/>
    </location>
</feature>
<feature type="transmembrane region" description="Helical" evidence="7">
    <location>
        <begin position="209"/>
        <end position="227"/>
    </location>
</feature>
<evidence type="ECO:0000259" key="8">
    <source>
        <dbReference type="Pfam" id="PF00892"/>
    </source>
</evidence>
<evidence type="ECO:0000256" key="4">
    <source>
        <dbReference type="ARBA" id="ARBA00022989"/>
    </source>
</evidence>
<evidence type="ECO:0000313" key="9">
    <source>
        <dbReference type="EMBL" id="KWW99573.1"/>
    </source>
</evidence>
<dbReference type="InterPro" id="IPR050638">
    <property type="entry name" value="AA-Vitamin_Transporters"/>
</dbReference>
<reference evidence="10" key="1">
    <citation type="submission" date="2015-04" db="EMBL/GenBank/DDBJ databases">
        <title>Physiological reanalysis, assessment of diazotrophy, and genome sequences of multiple isolates of Streptomyces thermoautotrophicus.</title>
        <authorList>
            <person name="MacKellar D.C."/>
            <person name="Lieber L."/>
            <person name="Norman J."/>
            <person name="Bolger A."/>
            <person name="Tobin C."/>
            <person name="Murray J.W."/>
            <person name="Chang R."/>
            <person name="Ford T."/>
            <person name="Nguyen P.Q."/>
            <person name="Woodward J."/>
            <person name="Permingeat H."/>
            <person name="Joshi N.S."/>
            <person name="Silver P.A."/>
            <person name="Usadel B."/>
            <person name="Rutherford A.W."/>
            <person name="Friesen M."/>
            <person name="Prell J."/>
        </authorList>
    </citation>
    <scope>NUCLEOTIDE SEQUENCE [LARGE SCALE GENOMIC DNA]</scope>
    <source>
        <strain evidence="10">H1</strain>
    </source>
</reference>
<comment type="similarity">
    <text evidence="2">Belongs to the EamA transporter family.</text>
</comment>
<organism evidence="9 10">
    <name type="scientific">Carbonactinospora thermoautotrophica</name>
    <dbReference type="NCBI Taxonomy" id="1469144"/>
    <lineage>
        <taxon>Bacteria</taxon>
        <taxon>Bacillati</taxon>
        <taxon>Actinomycetota</taxon>
        <taxon>Actinomycetes</taxon>
        <taxon>Kitasatosporales</taxon>
        <taxon>Carbonactinosporaceae</taxon>
        <taxon>Carbonactinospora</taxon>
    </lineage>
</organism>
<feature type="region of interest" description="Disordered" evidence="6">
    <location>
        <begin position="285"/>
        <end position="311"/>
    </location>
</feature>
<protein>
    <submittedName>
        <fullName evidence="9">Putative integral membrane protein</fullName>
    </submittedName>
</protein>
<dbReference type="PATRIC" id="fig|1469144.10.peg.1340"/>
<dbReference type="OrthoDB" id="5430053at2"/>
<dbReference type="GO" id="GO:0016020">
    <property type="term" value="C:membrane"/>
    <property type="evidence" value="ECO:0007669"/>
    <property type="project" value="UniProtKB-SubCell"/>
</dbReference>
<keyword evidence="5 7" id="KW-0472">Membrane</keyword>
<feature type="transmembrane region" description="Helical" evidence="7">
    <location>
        <begin position="147"/>
        <end position="166"/>
    </location>
</feature>
<keyword evidence="4 7" id="KW-1133">Transmembrane helix</keyword>
<comment type="caution">
    <text evidence="9">The sequence shown here is derived from an EMBL/GenBank/DDBJ whole genome shotgun (WGS) entry which is preliminary data.</text>
</comment>
<keyword evidence="3 7" id="KW-0812">Transmembrane</keyword>
<feature type="transmembrane region" description="Helical" evidence="7">
    <location>
        <begin position="122"/>
        <end position="141"/>
    </location>
</feature>
<evidence type="ECO:0000256" key="3">
    <source>
        <dbReference type="ARBA" id="ARBA00022692"/>
    </source>
</evidence>
<dbReference type="InterPro" id="IPR037185">
    <property type="entry name" value="EmrE-like"/>
</dbReference>
<dbReference type="STRING" id="1469144.LI90_1209"/>
<evidence type="ECO:0000256" key="6">
    <source>
        <dbReference type="SAM" id="MobiDB-lite"/>
    </source>
</evidence>
<keyword evidence="10" id="KW-1185">Reference proteome</keyword>
<evidence type="ECO:0000256" key="5">
    <source>
        <dbReference type="ARBA" id="ARBA00023136"/>
    </source>
</evidence>
<evidence type="ECO:0000313" key="10">
    <source>
        <dbReference type="Proteomes" id="UP000070188"/>
    </source>
</evidence>
<feature type="transmembrane region" description="Helical" evidence="7">
    <location>
        <begin position="94"/>
        <end position="115"/>
    </location>
</feature>
<sequence length="311" mass="32429">MATSPARFGITAVTALAPITWGTTYIVTTELLPPDRPLLASVLRALPAGLTLIALTRTPPRGSWWWRAALLGALNIGFFFWMLFFAAYRLPGGVAAVLGAVGPLAVAGLSAILLGERVPARTLAAGIVGVAGVALIVLRASARLDTLGVVAGLVGTVAMALGMVLTKKWGRPVGMLAFTGWQLTAGGLFMVPVALVAEPLPERLTLGNLAGYAYLGTVNTALAYVLWFRGLERLPTTPVAFLALLSPITATVIGWAALGQALTPWQLLGMLLALGSTVVAQRPAKRAPAARRSAPDRDREQVEGVREAVGA</sequence>
<dbReference type="InterPro" id="IPR000620">
    <property type="entry name" value="EamA_dom"/>
</dbReference>
<dbReference type="RefSeq" id="WP_079045809.1">
    <property type="nucleotide sequence ID" value="NZ_JYIJ01000016.1"/>
</dbReference>
<dbReference type="SUPFAM" id="SSF103481">
    <property type="entry name" value="Multidrug resistance efflux transporter EmrE"/>
    <property type="match status" value="2"/>
</dbReference>
<evidence type="ECO:0000256" key="1">
    <source>
        <dbReference type="ARBA" id="ARBA00004141"/>
    </source>
</evidence>
<feature type="transmembrane region" description="Helical" evidence="7">
    <location>
        <begin position="173"/>
        <end position="197"/>
    </location>
</feature>
<feature type="transmembrane region" description="Helical" evidence="7">
    <location>
        <begin position="239"/>
        <end position="258"/>
    </location>
</feature>
<gene>
    <name evidence="9" type="ORF">LI90_1209</name>
</gene>
<dbReference type="EMBL" id="LAXD01000001">
    <property type="protein sequence ID" value="KWW99573.1"/>
    <property type="molecule type" value="Genomic_DNA"/>
</dbReference>
<dbReference type="PANTHER" id="PTHR32322">
    <property type="entry name" value="INNER MEMBRANE TRANSPORTER"/>
    <property type="match status" value="1"/>
</dbReference>
<feature type="compositionally biased region" description="Basic and acidic residues" evidence="6">
    <location>
        <begin position="293"/>
        <end position="311"/>
    </location>
</feature>
<dbReference type="Gene3D" id="1.10.3730.20">
    <property type="match status" value="1"/>
</dbReference>